<dbReference type="Gene3D" id="2.160.20.120">
    <property type="match status" value="1"/>
</dbReference>
<evidence type="ECO:0000256" key="1">
    <source>
        <dbReference type="SAM" id="MobiDB-lite"/>
    </source>
</evidence>
<reference evidence="3 4" key="1">
    <citation type="submission" date="2019-06" db="EMBL/GenBank/DDBJ databases">
        <title>Sequencing the genomes of 1000 actinobacteria strains.</title>
        <authorList>
            <person name="Klenk H.-P."/>
        </authorList>
    </citation>
    <scope>NUCLEOTIDE SEQUENCE [LARGE SCALE GENOMIC DNA]</scope>
    <source>
        <strain evidence="3 4">DSM 45679</strain>
    </source>
</reference>
<dbReference type="Pfam" id="PF13349">
    <property type="entry name" value="DUF4097"/>
    <property type="match status" value="1"/>
</dbReference>
<dbReference type="EMBL" id="VFML01000002">
    <property type="protein sequence ID" value="TQI94026.1"/>
    <property type="molecule type" value="Genomic_DNA"/>
</dbReference>
<dbReference type="AlphaFoldDB" id="A0A542CT68"/>
<accession>A0A542CT68</accession>
<dbReference type="RefSeq" id="WP_142003291.1">
    <property type="nucleotide sequence ID" value="NZ_VFML01000002.1"/>
</dbReference>
<evidence type="ECO:0000313" key="3">
    <source>
        <dbReference type="EMBL" id="TQI94026.1"/>
    </source>
</evidence>
<dbReference type="OrthoDB" id="3677688at2"/>
<dbReference type="PANTHER" id="PTHR34094">
    <property type="match status" value="1"/>
</dbReference>
<evidence type="ECO:0000259" key="2">
    <source>
        <dbReference type="Pfam" id="PF13349"/>
    </source>
</evidence>
<comment type="caution">
    <text evidence="3">The sequence shown here is derived from an EMBL/GenBank/DDBJ whole genome shotgun (WGS) entry which is preliminary data.</text>
</comment>
<keyword evidence="4" id="KW-1185">Reference proteome</keyword>
<feature type="region of interest" description="Disordered" evidence="1">
    <location>
        <begin position="1"/>
        <end position="21"/>
    </location>
</feature>
<protein>
    <submittedName>
        <fullName evidence="3">DUF4097 and DUF4098 domain-containing protein YvlB</fullName>
    </submittedName>
</protein>
<proteinExistence type="predicted"/>
<gene>
    <name evidence="3" type="ORF">FB471_6172</name>
</gene>
<dbReference type="PANTHER" id="PTHR34094:SF1">
    <property type="entry name" value="PROTEIN FAM185A"/>
    <property type="match status" value="1"/>
</dbReference>
<dbReference type="InterPro" id="IPR025164">
    <property type="entry name" value="Toastrack_DUF4097"/>
</dbReference>
<evidence type="ECO:0000313" key="4">
    <source>
        <dbReference type="Proteomes" id="UP000320876"/>
    </source>
</evidence>
<organism evidence="3 4">
    <name type="scientific">Amycolatopsis cihanbeyliensis</name>
    <dbReference type="NCBI Taxonomy" id="1128664"/>
    <lineage>
        <taxon>Bacteria</taxon>
        <taxon>Bacillati</taxon>
        <taxon>Actinomycetota</taxon>
        <taxon>Actinomycetes</taxon>
        <taxon>Pseudonocardiales</taxon>
        <taxon>Pseudonocardiaceae</taxon>
        <taxon>Amycolatopsis</taxon>
    </lineage>
</organism>
<feature type="compositionally biased region" description="Basic and acidic residues" evidence="1">
    <location>
        <begin position="1"/>
        <end position="20"/>
    </location>
</feature>
<sequence>MTEQRNGTESEELVRNHTFDAEGPLELDVSLTVGRVDIRLGEQDERTGPTESRPALVEVRHDPGAQAPWLSGVSSLLAWVGEQFGQQLGTDLGGSPADAVQQTRVEKVGNRLVVRGPKPLPLRNIPLAVTVHAPAGSALQVRSGAAAVDVTGAAGRVDVSSGSGEVSVERSDGAAIVRSGTGAIRLGPIPSGLHLRTGSGDVEVASLGGTATLATGTGTVWVGTSAGEVQVRSGGGGLSVADASSGSLELVTGSGDIRIGIRPGVLAEVKLSSGSGTVSSELDVTEQPTDRLETLNVRARTGSGNAVLTRATG</sequence>
<feature type="domain" description="DUF4097" evidence="2">
    <location>
        <begin position="156"/>
        <end position="289"/>
    </location>
</feature>
<name>A0A542CT68_AMYCI</name>
<dbReference type="Proteomes" id="UP000320876">
    <property type="component" value="Unassembled WGS sequence"/>
</dbReference>